<evidence type="ECO:0000313" key="2">
    <source>
        <dbReference type="EMBL" id="CKR68064.1"/>
    </source>
</evidence>
<dbReference type="Proteomes" id="UP000039217">
    <property type="component" value="Unassembled WGS sequence"/>
</dbReference>
<sequence>MSLTANANTARKTARPGSIGMMPAVAVTKAGACRRIEIRVAKKPTPIAAVQVATTRPNPAAPSPMSTSSASPAESPAVATERSGA</sequence>
<accession>A0A654ZM37</accession>
<dbReference type="AlphaFoldDB" id="A0A654ZM37"/>
<gene>
    <name evidence="3" type="ORF">ERS007661_01363</name>
    <name evidence="2" type="ORF">ERS027659_01990</name>
</gene>
<reference evidence="4 5" key="1">
    <citation type="submission" date="2015-03" db="EMBL/GenBank/DDBJ databases">
        <authorList>
            <consortium name="Pathogen Informatics"/>
        </authorList>
    </citation>
    <scope>NUCLEOTIDE SEQUENCE [LARGE SCALE GENOMIC DNA]</scope>
    <source>
        <strain evidence="2 5">Bir 185</strain>
        <strain evidence="3 4">D00501624</strain>
    </source>
</reference>
<name>A0A654ZM37_MYCTX</name>
<feature type="compositionally biased region" description="Low complexity" evidence="1">
    <location>
        <begin position="63"/>
        <end position="79"/>
    </location>
</feature>
<evidence type="ECO:0000313" key="4">
    <source>
        <dbReference type="Proteomes" id="UP000039217"/>
    </source>
</evidence>
<evidence type="ECO:0000313" key="5">
    <source>
        <dbReference type="Proteomes" id="UP000050164"/>
    </source>
</evidence>
<protein>
    <submittedName>
        <fullName evidence="3">Uncharacterized protein</fullName>
    </submittedName>
</protein>
<dbReference type="EMBL" id="CNFT01000423">
    <property type="protein sequence ID" value="CKR68064.1"/>
    <property type="molecule type" value="Genomic_DNA"/>
</dbReference>
<organism evidence="3 4">
    <name type="scientific">Mycobacterium tuberculosis</name>
    <dbReference type="NCBI Taxonomy" id="1773"/>
    <lineage>
        <taxon>Bacteria</taxon>
        <taxon>Bacillati</taxon>
        <taxon>Actinomycetota</taxon>
        <taxon>Actinomycetes</taxon>
        <taxon>Mycobacteriales</taxon>
        <taxon>Mycobacteriaceae</taxon>
        <taxon>Mycobacterium</taxon>
        <taxon>Mycobacterium tuberculosis complex</taxon>
    </lineage>
</organism>
<proteinExistence type="predicted"/>
<dbReference type="Proteomes" id="UP000050164">
    <property type="component" value="Unassembled WGS sequence"/>
</dbReference>
<dbReference type="EMBL" id="CQQC01000371">
    <property type="protein sequence ID" value="CNU91890.1"/>
    <property type="molecule type" value="Genomic_DNA"/>
</dbReference>
<evidence type="ECO:0000256" key="1">
    <source>
        <dbReference type="SAM" id="MobiDB-lite"/>
    </source>
</evidence>
<feature type="region of interest" description="Disordered" evidence="1">
    <location>
        <begin position="54"/>
        <end position="85"/>
    </location>
</feature>
<evidence type="ECO:0000313" key="3">
    <source>
        <dbReference type="EMBL" id="CNU91890.1"/>
    </source>
</evidence>